<protein>
    <submittedName>
        <fullName evidence="1">Uncharacterized protein</fullName>
    </submittedName>
</protein>
<reference evidence="1 2" key="1">
    <citation type="submission" date="2024-01" db="EMBL/GenBank/DDBJ databases">
        <title>Complete genome of Cladobotryum mycophilum ATHUM6906.</title>
        <authorList>
            <person name="Christinaki A.C."/>
            <person name="Myridakis A.I."/>
            <person name="Kouvelis V.N."/>
        </authorList>
    </citation>
    <scope>NUCLEOTIDE SEQUENCE [LARGE SCALE GENOMIC DNA]</scope>
    <source>
        <strain evidence="1 2">ATHUM6906</strain>
    </source>
</reference>
<sequence>MVIRGFQKPDSVSLGQQGPQASNALGLGHIAGLHNHGLSGSHKISRIKSWTTVIDRPRIMIHAAINRIGANNDRGLAGSCWTTCSFDLIQDSRVSEFNLVMMTVPWK</sequence>
<organism evidence="1 2">
    <name type="scientific">Cladobotryum mycophilum</name>
    <dbReference type="NCBI Taxonomy" id="491253"/>
    <lineage>
        <taxon>Eukaryota</taxon>
        <taxon>Fungi</taxon>
        <taxon>Dikarya</taxon>
        <taxon>Ascomycota</taxon>
        <taxon>Pezizomycotina</taxon>
        <taxon>Sordariomycetes</taxon>
        <taxon>Hypocreomycetidae</taxon>
        <taxon>Hypocreales</taxon>
        <taxon>Hypocreaceae</taxon>
        <taxon>Cladobotryum</taxon>
    </lineage>
</organism>
<evidence type="ECO:0000313" key="1">
    <source>
        <dbReference type="EMBL" id="KAK5998681.1"/>
    </source>
</evidence>
<proteinExistence type="predicted"/>
<dbReference type="EMBL" id="JAVFKD010000001">
    <property type="protein sequence ID" value="KAK5998681.1"/>
    <property type="molecule type" value="Genomic_DNA"/>
</dbReference>
<keyword evidence="2" id="KW-1185">Reference proteome</keyword>
<name>A0ABR0T2L7_9HYPO</name>
<evidence type="ECO:0000313" key="2">
    <source>
        <dbReference type="Proteomes" id="UP001338125"/>
    </source>
</evidence>
<dbReference type="Proteomes" id="UP001338125">
    <property type="component" value="Unassembled WGS sequence"/>
</dbReference>
<comment type="caution">
    <text evidence="1">The sequence shown here is derived from an EMBL/GenBank/DDBJ whole genome shotgun (WGS) entry which is preliminary data.</text>
</comment>
<accession>A0ABR0T2L7</accession>
<gene>
    <name evidence="1" type="ORF">PT974_01063</name>
</gene>